<proteinExistence type="predicted"/>
<reference evidence="2" key="1">
    <citation type="submission" date="2021-05" db="EMBL/GenBank/DDBJ databases">
        <authorList>
            <person name="Alioto T."/>
            <person name="Alioto T."/>
            <person name="Gomez Garrido J."/>
        </authorList>
    </citation>
    <scope>NUCLEOTIDE SEQUENCE</scope>
</reference>
<feature type="compositionally biased region" description="Basic and acidic residues" evidence="1">
    <location>
        <begin position="44"/>
        <end position="55"/>
    </location>
</feature>
<evidence type="ECO:0000256" key="1">
    <source>
        <dbReference type="SAM" id="MobiDB-lite"/>
    </source>
</evidence>
<dbReference type="EMBL" id="HBUF01622480">
    <property type="protein sequence ID" value="CAG6781330.1"/>
    <property type="molecule type" value="Transcribed_RNA"/>
</dbReference>
<protein>
    <submittedName>
        <fullName evidence="2">Uncharacterized protein</fullName>
    </submittedName>
</protein>
<evidence type="ECO:0000313" key="2">
    <source>
        <dbReference type="EMBL" id="CAG6781330.1"/>
    </source>
</evidence>
<dbReference type="AlphaFoldDB" id="A0A8D9BE19"/>
<name>A0A8D9BE19_9HEMI</name>
<sequence>MFNSSINNHLFNNSRVPLSEVNIDFEDSDDELFTWERTTSDRINDHGRELREGQSRSRRRVSVLEPSSSQHSASLGGDSSFEISMAFQDPPSPPKKLKFESTRQQVQLTEEQQMKLWEEHPDGILTFLFLLWEDGVTAALLLPLFQIIAKLARTRSDIELKKMAMIWIEMLSEVRKPGQLQIFDESSFWHFKSLLSKTKFYMKSISYQIDSALKPDLLLEYEKLLTTPSQSFDSTKTTGMSSTIVPTKVINADVPSSRSVQPGSDSESDEDLFLGSSLQSNTLSIPCSIWKKDADKSITYKSVGNNGHDMLIKLDLYDYAQCQGLSKENYWKTASYRTLFSASSNAPTGQAVHKLLKMIGKDFKRERWILHCACVIFSQSVVSTDASLISLWSIISN</sequence>
<organism evidence="2">
    <name type="scientific">Cacopsylla melanoneura</name>
    <dbReference type="NCBI Taxonomy" id="428564"/>
    <lineage>
        <taxon>Eukaryota</taxon>
        <taxon>Metazoa</taxon>
        <taxon>Ecdysozoa</taxon>
        <taxon>Arthropoda</taxon>
        <taxon>Hexapoda</taxon>
        <taxon>Insecta</taxon>
        <taxon>Pterygota</taxon>
        <taxon>Neoptera</taxon>
        <taxon>Paraneoptera</taxon>
        <taxon>Hemiptera</taxon>
        <taxon>Sternorrhyncha</taxon>
        <taxon>Psylloidea</taxon>
        <taxon>Psyllidae</taxon>
        <taxon>Psyllinae</taxon>
        <taxon>Cacopsylla</taxon>
    </lineage>
</organism>
<accession>A0A8D9BE19</accession>
<feature type="region of interest" description="Disordered" evidence="1">
    <location>
        <begin position="83"/>
        <end position="102"/>
    </location>
</feature>
<feature type="region of interest" description="Disordered" evidence="1">
    <location>
        <begin position="44"/>
        <end position="76"/>
    </location>
</feature>